<dbReference type="GO" id="GO:0043565">
    <property type="term" value="F:sequence-specific DNA binding"/>
    <property type="evidence" value="ECO:0007669"/>
    <property type="project" value="TreeGrafter"/>
</dbReference>
<dbReference type="GO" id="GO:0045944">
    <property type="term" value="P:positive regulation of transcription by RNA polymerase II"/>
    <property type="evidence" value="ECO:0007669"/>
    <property type="project" value="TreeGrafter"/>
</dbReference>
<name>D2JM05_9HYPO</name>
<keyword evidence="5" id="KW-0238">DNA-binding</keyword>
<evidence type="ECO:0000256" key="2">
    <source>
        <dbReference type="ARBA" id="ARBA00022723"/>
    </source>
</evidence>
<keyword evidence="4" id="KW-0805">Transcription regulation</keyword>
<evidence type="ECO:0000256" key="4">
    <source>
        <dbReference type="ARBA" id="ARBA00023015"/>
    </source>
</evidence>
<feature type="region of interest" description="Disordered" evidence="8">
    <location>
        <begin position="81"/>
        <end position="115"/>
    </location>
</feature>
<evidence type="ECO:0000313" key="10">
    <source>
        <dbReference type="EMBL" id="ACZ63293.1"/>
    </source>
</evidence>
<dbReference type="Gene3D" id="4.10.240.10">
    <property type="entry name" value="Zn(2)-C6 fungal-type DNA-binding domain"/>
    <property type="match status" value="1"/>
</dbReference>
<feature type="domain" description="Zn(2)-C6 fungal-type" evidence="9">
    <location>
        <begin position="26"/>
        <end position="58"/>
    </location>
</feature>
<comment type="subcellular location">
    <subcellularLocation>
        <location evidence="1">Nucleus</location>
    </subcellularLocation>
</comment>
<keyword evidence="6" id="KW-0804">Transcription</keyword>
<keyword evidence="7" id="KW-0539">Nucleus</keyword>
<dbReference type="Pfam" id="PF04082">
    <property type="entry name" value="Fungal_trans"/>
    <property type="match status" value="1"/>
</dbReference>
<dbReference type="SUPFAM" id="SSF57701">
    <property type="entry name" value="Zn2/Cys6 DNA-binding domain"/>
    <property type="match status" value="1"/>
</dbReference>
<evidence type="ECO:0000256" key="8">
    <source>
        <dbReference type="SAM" id="MobiDB-lite"/>
    </source>
</evidence>
<evidence type="ECO:0000256" key="1">
    <source>
        <dbReference type="ARBA" id="ARBA00004123"/>
    </source>
</evidence>
<organism evidence="10">
    <name type="scientific">Fusarium sp. NRRL 36351</name>
    <dbReference type="NCBI Taxonomy" id="694268"/>
    <lineage>
        <taxon>Eukaryota</taxon>
        <taxon>Fungi</taxon>
        <taxon>Dikarya</taxon>
        <taxon>Ascomycota</taxon>
        <taxon>Pezizomycotina</taxon>
        <taxon>Sordariomycetes</taxon>
        <taxon>Hypocreomycetidae</taxon>
        <taxon>Hypocreales</taxon>
        <taxon>Nectriaceae</taxon>
        <taxon>Fusarium</taxon>
    </lineage>
</organism>
<dbReference type="GO" id="GO:0008270">
    <property type="term" value="F:zinc ion binding"/>
    <property type="evidence" value="ECO:0007669"/>
    <property type="project" value="InterPro"/>
</dbReference>
<dbReference type="GO" id="GO:0005634">
    <property type="term" value="C:nucleus"/>
    <property type="evidence" value="ECO:0007669"/>
    <property type="project" value="UniProtKB-SubCell"/>
</dbReference>
<dbReference type="SMART" id="SM00066">
    <property type="entry name" value="GAL4"/>
    <property type="match status" value="1"/>
</dbReference>
<dbReference type="PROSITE" id="PS00463">
    <property type="entry name" value="ZN2_CY6_FUNGAL_1"/>
    <property type="match status" value="1"/>
</dbReference>
<dbReference type="EMBL" id="GQ915523">
    <property type="protein sequence ID" value="ACZ63293.1"/>
    <property type="molecule type" value="Genomic_DNA"/>
</dbReference>
<keyword evidence="3" id="KW-0862">Zinc</keyword>
<dbReference type="InterPro" id="IPR036864">
    <property type="entry name" value="Zn2-C6_fun-type_DNA-bd_sf"/>
</dbReference>
<dbReference type="InterPro" id="IPR052202">
    <property type="entry name" value="Yeast_MetPath_Reg"/>
</dbReference>
<dbReference type="InterPro" id="IPR007219">
    <property type="entry name" value="XnlR_reg_dom"/>
</dbReference>
<evidence type="ECO:0000256" key="3">
    <source>
        <dbReference type="ARBA" id="ARBA00022833"/>
    </source>
</evidence>
<dbReference type="PROSITE" id="PS50048">
    <property type="entry name" value="ZN2_CY6_FUNGAL_2"/>
    <property type="match status" value="1"/>
</dbReference>
<dbReference type="InterPro" id="IPR001138">
    <property type="entry name" value="Zn2Cys6_DnaBD"/>
</dbReference>
<accession>D2JM05</accession>
<dbReference type="Pfam" id="PF00172">
    <property type="entry name" value="Zn_clus"/>
    <property type="match status" value="1"/>
</dbReference>
<evidence type="ECO:0000259" key="9">
    <source>
        <dbReference type="PROSITE" id="PS50048"/>
    </source>
</evidence>
<dbReference type="GO" id="GO:0006351">
    <property type="term" value="P:DNA-templated transcription"/>
    <property type="evidence" value="ECO:0007669"/>
    <property type="project" value="InterPro"/>
</dbReference>
<evidence type="ECO:0000256" key="7">
    <source>
        <dbReference type="ARBA" id="ARBA00023242"/>
    </source>
</evidence>
<dbReference type="CDD" id="cd00067">
    <property type="entry name" value="GAL4"/>
    <property type="match status" value="1"/>
</dbReference>
<dbReference type="PANTHER" id="PTHR47782">
    <property type="entry name" value="ZN(II)2CYS6 TRANSCRIPTION FACTOR (EUROFUNG)-RELATED"/>
    <property type="match status" value="1"/>
</dbReference>
<dbReference type="CDD" id="cd12148">
    <property type="entry name" value="fungal_TF_MHR"/>
    <property type="match status" value="1"/>
</dbReference>
<reference evidence="10" key="1">
    <citation type="journal article" date="2009" name="Mol. Microbiol.">
        <title>Evidence that a secondary metabolic biosynthetic gene cluster has grown by gene relocation during evolution of the filamentous fungus Fusarium.</title>
        <authorList>
            <person name="Proctor R.H."/>
            <person name="McCormick S.P."/>
            <person name="Alexander N.J."/>
            <person name="Desjardins A.E."/>
        </authorList>
    </citation>
    <scope>NUCLEOTIDE SEQUENCE</scope>
    <source>
        <strain evidence="10">NRRL 36351</strain>
    </source>
</reference>
<keyword evidence="2" id="KW-0479">Metal-binding</keyword>
<feature type="compositionally biased region" description="Polar residues" evidence="8">
    <location>
        <begin position="86"/>
        <end position="102"/>
    </location>
</feature>
<sequence>MSHPTSHNGQGPLRNVSLRVSQVFSACSFCKSRKSKCDGTAPACGRCVRSGRQETCSLQNDTSSRGRDYPTVLLQKIADAQRRLAQAQSGHDVSRSPSSNVQLPRHQQPPKAQESSMIDSLVNDIEALPIIPSSYTSATGGPTLSTLVLATAGTDQISSSTIHQAQQGEITPCLPKESTALSLAKHYLDNVYPRLPFFSIQGFWVQFQHVFSGASASVQGVDSQCPPDPISILSPSVQDFDHSSISHGYSYFTVLLVLAISASSLSRSADSVMSAQAERLFRNALAFRESAIIPGNIIGVQSILFLIQFATLNPSLLDAWYLIGVGMRMCVDLGLHQDPQPPHSVEVSLLETRRRLWWSVYAFDRSMSLGCGRPTEISDSAISVSLPTFRIEIPATPVEIHGYLQRYRALQIQSEIYNRLNETTGGDGCVAREMFVQLSINLTEWKEASYQLPTRTLLESEWLMGRILLLRPCRLLPKRTMSELIELWHSAVGFIGLYRRLVETNSIFYVQVACEKVYWTSLMALYSFWSLRTGPDESSDDLRTLNIWVMVRDTMFILRSLSERWEQGRLLCSRFDSLTTNIMEIMGKNQHVDVTSEIPSMLQSLNQYTSLTTIWASCAREDGPMSDTCQGTDTLRKLIVNMI</sequence>
<protein>
    <submittedName>
        <fullName evidence="10">GAL4-like transcription factor</fullName>
    </submittedName>
</protein>
<dbReference type="GO" id="GO:0000981">
    <property type="term" value="F:DNA-binding transcription factor activity, RNA polymerase II-specific"/>
    <property type="evidence" value="ECO:0007669"/>
    <property type="project" value="InterPro"/>
</dbReference>
<evidence type="ECO:0000256" key="5">
    <source>
        <dbReference type="ARBA" id="ARBA00023125"/>
    </source>
</evidence>
<evidence type="ECO:0000256" key="6">
    <source>
        <dbReference type="ARBA" id="ARBA00023163"/>
    </source>
</evidence>
<proteinExistence type="predicted"/>
<gene>
    <name evidence="10" type="primary">PDB1</name>
</gene>
<dbReference type="AlphaFoldDB" id="D2JM05"/>
<dbReference type="SMART" id="SM00906">
    <property type="entry name" value="Fungal_trans"/>
    <property type="match status" value="1"/>
</dbReference>
<dbReference type="PANTHER" id="PTHR47782:SF2">
    <property type="entry name" value="TRANSCRIPTION FACTOR, PUTATIVE (AFU_ORTHOLOGUE AFUA_4G12570)-RELATED"/>
    <property type="match status" value="1"/>
</dbReference>